<feature type="region of interest" description="Disordered" evidence="1">
    <location>
        <begin position="412"/>
        <end position="490"/>
    </location>
</feature>
<dbReference type="Pfam" id="PF00566">
    <property type="entry name" value="RabGAP-TBC"/>
    <property type="match status" value="1"/>
</dbReference>
<name>A0A6A6JVV4_WESOR</name>
<feature type="compositionally biased region" description="Polar residues" evidence="1">
    <location>
        <begin position="384"/>
        <end position="396"/>
    </location>
</feature>
<dbReference type="Proteomes" id="UP000800097">
    <property type="component" value="Unassembled WGS sequence"/>
</dbReference>
<evidence type="ECO:0000313" key="4">
    <source>
        <dbReference type="Proteomes" id="UP000800097"/>
    </source>
</evidence>
<feature type="compositionally biased region" description="Polar residues" evidence="1">
    <location>
        <begin position="211"/>
        <end position="241"/>
    </location>
</feature>
<feature type="compositionally biased region" description="Acidic residues" evidence="1">
    <location>
        <begin position="304"/>
        <end position="315"/>
    </location>
</feature>
<dbReference type="OrthoDB" id="289721at2759"/>
<dbReference type="RefSeq" id="XP_033658278.1">
    <property type="nucleotide sequence ID" value="XM_033803022.1"/>
</dbReference>
<feature type="compositionally biased region" description="Basic and acidic residues" evidence="1">
    <location>
        <begin position="418"/>
        <end position="427"/>
    </location>
</feature>
<feature type="region of interest" description="Disordered" evidence="1">
    <location>
        <begin position="175"/>
        <end position="398"/>
    </location>
</feature>
<dbReference type="PANTHER" id="PTHR47219">
    <property type="entry name" value="RAB GTPASE-ACTIVATING PROTEIN 1-LIKE"/>
    <property type="match status" value="1"/>
</dbReference>
<dbReference type="SUPFAM" id="SSF47923">
    <property type="entry name" value="Ypt/Rab-GAP domain of gyp1p"/>
    <property type="match status" value="2"/>
</dbReference>
<dbReference type="Gene3D" id="1.10.8.270">
    <property type="entry name" value="putative rabgap domain of human tbc1 domain family member 14 like domains"/>
    <property type="match status" value="1"/>
</dbReference>
<dbReference type="EMBL" id="ML986484">
    <property type="protein sequence ID" value="KAF2280741.1"/>
    <property type="molecule type" value="Genomic_DNA"/>
</dbReference>
<sequence>MPTTLFARQQQHQYLHHPPFPFVPDADSCNNDLYIIAEHEYVHSLSLPVCCDARVPPLALRPPPRRSQRHSSSQSTRRNKTPLATMTALTYSHNPAMAVMGGAPGSPPDLTNSKSSKSSSFHSSSLSDVMGPHDLAHFEEISLDDAQAALGPPSFPLPPSPSNRVLFEATKTSTSVGRSLSHAHSTHSFRDLTGSTKPRFPTLKGQVNAAVHQQTQLSAPNRSSRRGFTSPSAPSLANITNLAAPGRRSRSPSPSQPQTFPPGPRSLSRRSSRNSLAVSTSTTMEGRRQSWQHAPRKTAKEREAECDDDDDEVPEDLMMPNVPISPRPFSERGSPPSLPNSWPEITPSPVSRPASLRSMSPGVPRRHSSQPPSPNPATPGLRAQSLTGQRINTWEDTYQALDEDAKKVTEALEEYQSELDREQEIKRQQPGLSRSSSVEAKPKPGKPSLPPLRKSDPLIDPFQPSAEKEKHLSRTRPSWLPPKDPLEEKKHLKEYAKIQARVQEALREQARKEEEEKLAREKVGRKKADLWQNVLLPKYATEVATPAGKATYRQLWWSGIPPQVRGAVWRTAIGNELEISETTFKVALEKARTEIRELGDRALGGKVPFIVENTRSVFPELKMFAPKSESAEEQPLHNDLVNICLAYNSYRPDVETLTGIHHLAGLLLLNMSVPDTFICLGNLLNRHLPLSFLVQDHTAMMAAYDITLSTLSIKAPTLARRLEELRVEPRDYLLPMFTSLFCDRLPVEHAARVIDVYAVEGDKIAPRAAVALLGVRESKLYQGEVEDMLRNLAVQEMKMHPDDFMARVYEAGKSQ</sequence>
<protein>
    <recommendedName>
        <fullName evidence="2">Rab-GAP TBC domain-containing protein</fullName>
    </recommendedName>
</protein>
<dbReference type="GO" id="GO:0005096">
    <property type="term" value="F:GTPase activator activity"/>
    <property type="evidence" value="ECO:0007669"/>
    <property type="project" value="TreeGrafter"/>
</dbReference>
<feature type="compositionally biased region" description="Low complexity" evidence="1">
    <location>
        <begin position="113"/>
        <end position="127"/>
    </location>
</feature>
<dbReference type="AlphaFoldDB" id="A0A6A6JVV4"/>
<evidence type="ECO:0000256" key="1">
    <source>
        <dbReference type="SAM" id="MobiDB-lite"/>
    </source>
</evidence>
<evidence type="ECO:0000313" key="3">
    <source>
        <dbReference type="EMBL" id="KAF2280741.1"/>
    </source>
</evidence>
<feature type="compositionally biased region" description="Polar residues" evidence="1">
    <location>
        <begin position="277"/>
        <end position="292"/>
    </location>
</feature>
<dbReference type="InterPro" id="IPR000195">
    <property type="entry name" value="Rab-GAP-TBC_dom"/>
</dbReference>
<organism evidence="3 4">
    <name type="scientific">Westerdykella ornata</name>
    <dbReference type="NCBI Taxonomy" id="318751"/>
    <lineage>
        <taxon>Eukaryota</taxon>
        <taxon>Fungi</taxon>
        <taxon>Dikarya</taxon>
        <taxon>Ascomycota</taxon>
        <taxon>Pezizomycotina</taxon>
        <taxon>Dothideomycetes</taxon>
        <taxon>Pleosporomycetidae</taxon>
        <taxon>Pleosporales</taxon>
        <taxon>Sporormiaceae</taxon>
        <taxon>Westerdykella</taxon>
    </lineage>
</organism>
<gene>
    <name evidence="3" type="ORF">EI97DRAFT_7129</name>
</gene>
<reference evidence="3" key="1">
    <citation type="journal article" date="2020" name="Stud. Mycol.">
        <title>101 Dothideomycetes genomes: a test case for predicting lifestyles and emergence of pathogens.</title>
        <authorList>
            <person name="Haridas S."/>
            <person name="Albert R."/>
            <person name="Binder M."/>
            <person name="Bloem J."/>
            <person name="Labutti K."/>
            <person name="Salamov A."/>
            <person name="Andreopoulos B."/>
            <person name="Baker S."/>
            <person name="Barry K."/>
            <person name="Bills G."/>
            <person name="Bluhm B."/>
            <person name="Cannon C."/>
            <person name="Castanera R."/>
            <person name="Culley D."/>
            <person name="Daum C."/>
            <person name="Ezra D."/>
            <person name="Gonzalez J."/>
            <person name="Henrissat B."/>
            <person name="Kuo A."/>
            <person name="Liang C."/>
            <person name="Lipzen A."/>
            <person name="Lutzoni F."/>
            <person name="Magnuson J."/>
            <person name="Mondo S."/>
            <person name="Nolan M."/>
            <person name="Ohm R."/>
            <person name="Pangilinan J."/>
            <person name="Park H.-J."/>
            <person name="Ramirez L."/>
            <person name="Alfaro M."/>
            <person name="Sun H."/>
            <person name="Tritt A."/>
            <person name="Yoshinaga Y."/>
            <person name="Zwiers L.-H."/>
            <person name="Turgeon B."/>
            <person name="Goodwin S."/>
            <person name="Spatafora J."/>
            <person name="Crous P."/>
            <person name="Grigoriev I."/>
        </authorList>
    </citation>
    <scope>NUCLEOTIDE SEQUENCE</scope>
    <source>
        <strain evidence="3">CBS 379.55</strain>
    </source>
</reference>
<dbReference type="InterPro" id="IPR035969">
    <property type="entry name" value="Rab-GAP_TBC_sf"/>
</dbReference>
<dbReference type="GO" id="GO:0031267">
    <property type="term" value="F:small GTPase binding"/>
    <property type="evidence" value="ECO:0007669"/>
    <property type="project" value="TreeGrafter"/>
</dbReference>
<dbReference type="GeneID" id="54556197"/>
<dbReference type="Gene3D" id="1.10.472.80">
    <property type="entry name" value="Ypt/Rab-GAP domain of gyp1p, domain 3"/>
    <property type="match status" value="1"/>
</dbReference>
<feature type="region of interest" description="Disordered" evidence="1">
    <location>
        <begin position="96"/>
        <end position="128"/>
    </location>
</feature>
<dbReference type="SMART" id="SM00164">
    <property type="entry name" value="TBC"/>
    <property type="match status" value="1"/>
</dbReference>
<dbReference type="PROSITE" id="PS50086">
    <property type="entry name" value="TBC_RABGAP"/>
    <property type="match status" value="1"/>
</dbReference>
<evidence type="ECO:0000259" key="2">
    <source>
        <dbReference type="PROSITE" id="PS50086"/>
    </source>
</evidence>
<feature type="region of interest" description="Disordered" evidence="1">
    <location>
        <begin position="59"/>
        <end position="83"/>
    </location>
</feature>
<feature type="domain" description="Rab-GAP TBC" evidence="2">
    <location>
        <begin position="559"/>
        <end position="761"/>
    </location>
</feature>
<dbReference type="Gene3D" id="1.10.10.750">
    <property type="entry name" value="Ypt/Rab-GAP domain of gyp1p, domain 1"/>
    <property type="match status" value="1"/>
</dbReference>
<keyword evidence="4" id="KW-1185">Reference proteome</keyword>
<accession>A0A6A6JVV4</accession>
<dbReference type="InterPro" id="IPR050302">
    <property type="entry name" value="Rab_GAP_TBC_domain"/>
</dbReference>
<proteinExistence type="predicted"/>
<dbReference type="PANTHER" id="PTHR47219:SF9">
    <property type="entry name" value="GTPASE ACTIVATING PROTEIN AND CENTROSOME-ASSOCIATED, ISOFORM B"/>
    <property type="match status" value="1"/>
</dbReference>